<evidence type="ECO:0000313" key="1">
    <source>
        <dbReference type="EMBL" id="NWK57811.1"/>
    </source>
</evidence>
<keyword evidence="2" id="KW-1185">Reference proteome</keyword>
<protein>
    <submittedName>
        <fullName evidence="1">Uncharacterized protein</fullName>
    </submittedName>
</protein>
<dbReference type="RefSeq" id="WP_178935327.1">
    <property type="nucleotide sequence ID" value="NZ_JACBAZ010000045.1"/>
</dbReference>
<dbReference type="AlphaFoldDB" id="A0A851GPH7"/>
<evidence type="ECO:0000313" key="2">
    <source>
        <dbReference type="Proteomes" id="UP000557872"/>
    </source>
</evidence>
<comment type="caution">
    <text evidence="1">The sequence shown here is derived from an EMBL/GenBank/DDBJ whole genome shotgun (WGS) entry which is preliminary data.</text>
</comment>
<gene>
    <name evidence="1" type="ORF">HW115_19485</name>
</gene>
<proteinExistence type="predicted"/>
<dbReference type="EMBL" id="JACBAZ010000045">
    <property type="protein sequence ID" value="NWK57811.1"/>
    <property type="molecule type" value="Genomic_DNA"/>
</dbReference>
<name>A0A851GPH7_9BACT</name>
<reference evidence="1 2" key="1">
    <citation type="submission" date="2020-07" db="EMBL/GenBank/DDBJ databases">
        <title>Roseicoccus Jingziensis gen. nov., sp. nov., isolated from coastal seawater.</title>
        <authorList>
            <person name="Feng X."/>
        </authorList>
    </citation>
    <scope>NUCLEOTIDE SEQUENCE [LARGE SCALE GENOMIC DNA]</scope>
    <source>
        <strain evidence="1 2">N1E253</strain>
    </source>
</reference>
<organism evidence="1 2">
    <name type="scientific">Oceaniferula marina</name>
    <dbReference type="NCBI Taxonomy" id="2748318"/>
    <lineage>
        <taxon>Bacteria</taxon>
        <taxon>Pseudomonadati</taxon>
        <taxon>Verrucomicrobiota</taxon>
        <taxon>Verrucomicrobiia</taxon>
        <taxon>Verrucomicrobiales</taxon>
        <taxon>Verrucomicrobiaceae</taxon>
        <taxon>Oceaniferula</taxon>
    </lineage>
</organism>
<sequence>MAGELYVGQKNMTITDLVKYFRNDGSFEDFCKSRSLNADSEVIEIFARTPVSKESSLEFFEIEKTEGSIQYSHDSVEYRNLFDFYFFQDAIEESKDEAHQTLKDSDVAVKLMSYALNDA</sequence>
<accession>A0A851GPH7</accession>
<dbReference type="Proteomes" id="UP000557872">
    <property type="component" value="Unassembled WGS sequence"/>
</dbReference>